<evidence type="ECO:0008006" key="4">
    <source>
        <dbReference type="Google" id="ProtNLM"/>
    </source>
</evidence>
<feature type="compositionally biased region" description="Low complexity" evidence="1">
    <location>
        <begin position="80"/>
        <end position="112"/>
    </location>
</feature>
<protein>
    <recommendedName>
        <fullName evidence="4">PT repeat-containing protein</fullName>
    </recommendedName>
</protein>
<sequence length="229" mass="22123">MAVHDRRTRWTLGLTAVSALLIFTAGCGGSDDNDGTGAAGGADGTNSLAAYTKCLKEQGIDVPDLPTGRPSGGPRPDGTAGRPSGGPRPDGSGAPPGFPSGRPSGAPSPGASGRPGDGGPGGGPGGPGGGFGNLRPEGVDDATWQKAQEACRSVLPTGGPGRGQNGGNGQSSNGQSGNGEPGTNAAYANCLSDRGVRLTTDLNTADPTVAEALKACQVLSPAPSATPGN</sequence>
<keyword evidence="3" id="KW-1185">Reference proteome</keyword>
<feature type="region of interest" description="Disordered" evidence="1">
    <location>
        <begin position="59"/>
        <end position="186"/>
    </location>
</feature>
<feature type="compositionally biased region" description="Gly residues" evidence="1">
    <location>
        <begin position="113"/>
        <end position="132"/>
    </location>
</feature>
<organism evidence="2 3">
    <name type="scientific">Micromonospora polyrhachis</name>
    <dbReference type="NCBI Taxonomy" id="1282883"/>
    <lineage>
        <taxon>Bacteria</taxon>
        <taxon>Bacillati</taxon>
        <taxon>Actinomycetota</taxon>
        <taxon>Actinomycetes</taxon>
        <taxon>Micromonosporales</taxon>
        <taxon>Micromonosporaceae</taxon>
        <taxon>Micromonospora</taxon>
    </lineage>
</organism>
<gene>
    <name evidence="2" type="ORF">FHR38_004362</name>
</gene>
<dbReference type="AlphaFoldDB" id="A0A7W7STI5"/>
<evidence type="ECO:0000313" key="2">
    <source>
        <dbReference type="EMBL" id="MBB4960629.1"/>
    </source>
</evidence>
<dbReference type="EMBL" id="JACHJW010000001">
    <property type="protein sequence ID" value="MBB4960629.1"/>
    <property type="molecule type" value="Genomic_DNA"/>
</dbReference>
<dbReference type="RefSeq" id="WP_312882324.1">
    <property type="nucleotide sequence ID" value="NZ_JACHJW010000001.1"/>
</dbReference>
<evidence type="ECO:0000256" key="1">
    <source>
        <dbReference type="SAM" id="MobiDB-lite"/>
    </source>
</evidence>
<evidence type="ECO:0000313" key="3">
    <source>
        <dbReference type="Proteomes" id="UP000578819"/>
    </source>
</evidence>
<dbReference type="Proteomes" id="UP000578819">
    <property type="component" value="Unassembled WGS sequence"/>
</dbReference>
<comment type="caution">
    <text evidence="2">The sequence shown here is derived from an EMBL/GenBank/DDBJ whole genome shotgun (WGS) entry which is preliminary data.</text>
</comment>
<proteinExistence type="predicted"/>
<name>A0A7W7STI5_9ACTN</name>
<dbReference type="PROSITE" id="PS51257">
    <property type="entry name" value="PROKAR_LIPOPROTEIN"/>
    <property type="match status" value="1"/>
</dbReference>
<accession>A0A7W7STI5</accession>
<reference evidence="2 3" key="1">
    <citation type="submission" date="2020-08" db="EMBL/GenBank/DDBJ databases">
        <title>Sequencing the genomes of 1000 actinobacteria strains.</title>
        <authorList>
            <person name="Klenk H.-P."/>
        </authorList>
    </citation>
    <scope>NUCLEOTIDE SEQUENCE [LARGE SCALE GENOMIC DNA]</scope>
    <source>
        <strain evidence="2 3">DSM 45886</strain>
    </source>
</reference>
<feature type="compositionally biased region" description="Gly residues" evidence="1">
    <location>
        <begin position="158"/>
        <end position="169"/>
    </location>
</feature>